<protein>
    <submittedName>
        <fullName evidence="2">Uncharacterized protein</fullName>
    </submittedName>
</protein>
<organism evidence="2 3">
    <name type="scientific">Pseudolycoriella hygida</name>
    <dbReference type="NCBI Taxonomy" id="35572"/>
    <lineage>
        <taxon>Eukaryota</taxon>
        <taxon>Metazoa</taxon>
        <taxon>Ecdysozoa</taxon>
        <taxon>Arthropoda</taxon>
        <taxon>Hexapoda</taxon>
        <taxon>Insecta</taxon>
        <taxon>Pterygota</taxon>
        <taxon>Neoptera</taxon>
        <taxon>Endopterygota</taxon>
        <taxon>Diptera</taxon>
        <taxon>Nematocera</taxon>
        <taxon>Sciaroidea</taxon>
        <taxon>Sciaridae</taxon>
        <taxon>Pseudolycoriella</taxon>
    </lineage>
</organism>
<evidence type="ECO:0000313" key="3">
    <source>
        <dbReference type="Proteomes" id="UP001151699"/>
    </source>
</evidence>
<proteinExistence type="predicted"/>
<comment type="caution">
    <text evidence="2">The sequence shown here is derived from an EMBL/GenBank/DDBJ whole genome shotgun (WGS) entry which is preliminary data.</text>
</comment>
<feature type="chain" id="PRO_5040437933" evidence="1">
    <location>
        <begin position="22"/>
        <end position="86"/>
    </location>
</feature>
<dbReference type="EMBL" id="WJQU01000001">
    <property type="protein sequence ID" value="KAJ6645871.1"/>
    <property type="molecule type" value="Genomic_DNA"/>
</dbReference>
<feature type="signal peptide" evidence="1">
    <location>
        <begin position="1"/>
        <end position="21"/>
    </location>
</feature>
<reference evidence="2" key="1">
    <citation type="submission" date="2022-07" db="EMBL/GenBank/DDBJ databases">
        <authorList>
            <person name="Trinca V."/>
            <person name="Uliana J.V.C."/>
            <person name="Torres T.T."/>
            <person name="Ward R.J."/>
            <person name="Monesi N."/>
        </authorList>
    </citation>
    <scope>NUCLEOTIDE SEQUENCE</scope>
    <source>
        <strain evidence="2">HSMRA1968</strain>
        <tissue evidence="2">Whole embryos</tissue>
    </source>
</reference>
<gene>
    <name evidence="2" type="ORF">Bhyg_01080</name>
</gene>
<accession>A0A9Q0NAJ2</accession>
<sequence length="86" mass="9722">MKWRLVLVLLIWLHVVKNGEAVERVNGTLHKNTIKPRCSMENFGMCPESLVVGHDYTVWDADTIRAQRRSGCAEMISSVSLAIVLK</sequence>
<dbReference type="Proteomes" id="UP001151699">
    <property type="component" value="Chromosome A"/>
</dbReference>
<keyword evidence="1" id="KW-0732">Signal</keyword>
<dbReference type="AlphaFoldDB" id="A0A9Q0NAJ2"/>
<name>A0A9Q0NAJ2_9DIPT</name>
<keyword evidence="3" id="KW-1185">Reference proteome</keyword>
<evidence type="ECO:0000256" key="1">
    <source>
        <dbReference type="SAM" id="SignalP"/>
    </source>
</evidence>
<evidence type="ECO:0000313" key="2">
    <source>
        <dbReference type="EMBL" id="KAJ6645871.1"/>
    </source>
</evidence>